<evidence type="ECO:0000313" key="4">
    <source>
        <dbReference type="Proteomes" id="UP001152747"/>
    </source>
</evidence>
<feature type="region of interest" description="Disordered" evidence="1">
    <location>
        <begin position="1"/>
        <end position="69"/>
    </location>
</feature>
<feature type="compositionally biased region" description="Polar residues" evidence="1">
    <location>
        <begin position="1"/>
        <end position="35"/>
    </location>
</feature>
<comment type="caution">
    <text evidence="3">The sequence shown here is derived from an EMBL/GenBank/DDBJ whole genome shotgun (WGS) entry which is preliminary data.</text>
</comment>
<evidence type="ECO:0000256" key="1">
    <source>
        <dbReference type="SAM" id="MobiDB-lite"/>
    </source>
</evidence>
<evidence type="ECO:0000256" key="2">
    <source>
        <dbReference type="SAM" id="Phobius"/>
    </source>
</evidence>
<protein>
    <submittedName>
        <fullName evidence="3">Uncharacterized protein</fullName>
    </submittedName>
</protein>
<dbReference type="EMBL" id="CANHGI010000004">
    <property type="protein sequence ID" value="CAI5448450.1"/>
    <property type="molecule type" value="Genomic_DNA"/>
</dbReference>
<reference evidence="3" key="1">
    <citation type="submission" date="2022-11" db="EMBL/GenBank/DDBJ databases">
        <authorList>
            <person name="Kikuchi T."/>
        </authorList>
    </citation>
    <scope>NUCLEOTIDE SEQUENCE</scope>
    <source>
        <strain evidence="3">PS1010</strain>
    </source>
</reference>
<keyword evidence="2" id="KW-1133">Transmembrane helix</keyword>
<organism evidence="3 4">
    <name type="scientific">Caenorhabditis angaria</name>
    <dbReference type="NCBI Taxonomy" id="860376"/>
    <lineage>
        <taxon>Eukaryota</taxon>
        <taxon>Metazoa</taxon>
        <taxon>Ecdysozoa</taxon>
        <taxon>Nematoda</taxon>
        <taxon>Chromadorea</taxon>
        <taxon>Rhabditida</taxon>
        <taxon>Rhabditina</taxon>
        <taxon>Rhabditomorpha</taxon>
        <taxon>Rhabditoidea</taxon>
        <taxon>Rhabditidae</taxon>
        <taxon>Peloderinae</taxon>
        <taxon>Caenorhabditis</taxon>
    </lineage>
</organism>
<feature type="transmembrane region" description="Helical" evidence="2">
    <location>
        <begin position="103"/>
        <end position="127"/>
    </location>
</feature>
<keyword evidence="2" id="KW-0812">Transmembrane</keyword>
<gene>
    <name evidence="3" type="ORF">CAMP_LOCUS11087</name>
</gene>
<feature type="compositionally biased region" description="Polar residues" evidence="1">
    <location>
        <begin position="53"/>
        <end position="69"/>
    </location>
</feature>
<sequence>MNSCADQNSTITAVETSQIQPVQTENSTVTDSSTRTAREPSFRKPVNLKNEQKATSPRESVVTESAPSTRTAVENIQKIEEKPENEEGFLKSLQNFIIAVANFFFWLIVWIAGMILSLFIGLVNSIVRMYRAYRVYRYVKSYTQ</sequence>
<keyword evidence="4" id="KW-1185">Reference proteome</keyword>
<proteinExistence type="predicted"/>
<dbReference type="AlphaFoldDB" id="A0A9P1N1Y2"/>
<evidence type="ECO:0000313" key="3">
    <source>
        <dbReference type="EMBL" id="CAI5448450.1"/>
    </source>
</evidence>
<name>A0A9P1N1Y2_9PELO</name>
<keyword evidence="2" id="KW-0472">Membrane</keyword>
<accession>A0A9P1N1Y2</accession>
<dbReference type="Proteomes" id="UP001152747">
    <property type="component" value="Unassembled WGS sequence"/>
</dbReference>